<dbReference type="EnsemblPlants" id="AVESA.00010b.r2.7DG1342310.1">
    <property type="protein sequence ID" value="AVESA.00010b.r2.7DG1342310.1.CDS"/>
    <property type="gene ID" value="AVESA.00010b.r2.7DG1342310"/>
</dbReference>
<accession>A0ACD6AD87</accession>
<reference evidence="1" key="1">
    <citation type="submission" date="2021-05" db="EMBL/GenBank/DDBJ databases">
        <authorList>
            <person name="Scholz U."/>
            <person name="Mascher M."/>
            <person name="Fiebig A."/>
        </authorList>
    </citation>
    <scope>NUCLEOTIDE SEQUENCE [LARGE SCALE GENOMIC DNA]</scope>
</reference>
<dbReference type="Proteomes" id="UP001732700">
    <property type="component" value="Chromosome 7D"/>
</dbReference>
<proteinExistence type="predicted"/>
<evidence type="ECO:0000313" key="1">
    <source>
        <dbReference type="EnsemblPlants" id="AVESA.00010b.r2.7DG1342310.1.CDS"/>
    </source>
</evidence>
<name>A0ACD6AD87_AVESA</name>
<organism evidence="1 2">
    <name type="scientific">Avena sativa</name>
    <name type="common">Oat</name>
    <dbReference type="NCBI Taxonomy" id="4498"/>
    <lineage>
        <taxon>Eukaryota</taxon>
        <taxon>Viridiplantae</taxon>
        <taxon>Streptophyta</taxon>
        <taxon>Embryophyta</taxon>
        <taxon>Tracheophyta</taxon>
        <taxon>Spermatophyta</taxon>
        <taxon>Magnoliopsida</taxon>
        <taxon>Liliopsida</taxon>
        <taxon>Poales</taxon>
        <taxon>Poaceae</taxon>
        <taxon>BOP clade</taxon>
        <taxon>Pooideae</taxon>
        <taxon>Poodae</taxon>
        <taxon>Poeae</taxon>
        <taxon>Poeae Chloroplast Group 1 (Aveneae type)</taxon>
        <taxon>Aveninae</taxon>
        <taxon>Avena</taxon>
    </lineage>
</organism>
<sequence>MAVEILESCLVKPSEATAPEHGVWLSNLDLLVARSLTPTVYIYRPRSDPAFFSPPVLKAALSKALVPFYPLAGRLAQDDAGRPEIRCSGEGVLFVTARADATLDDLCDFAPSDELRRTLVPTADVAGTLLAMFQVTFFKCGGVCLGVAIHHTAADGLAALDFVNAWATIARGDVAASPCLDRTLLRARSPPSVRFEHAEYSRRASGPNPTVAFHSAILPLSKIQVDALKGEGKGLSTFKAVVAHVWRCACAARGLAPTEDSRLYMTADARSRVHPRLPRGYFGNAIFRASSEAAKVGDVASGTLEAVAEMVTAATARLDDEHVRSLVDYLELLQAVDAAGLRKGEWVMPETDLWVISWQGLPIYDADFGWGRPVFMGRACLQFSGLVYLVPGPDGDGRLDVVVAMEPRSLAMFREVFYQELKCRNPWEHASCTTPAEATRYSIRRPTMEMQEPDSRDEDVHILSDAFLCSGLVVKQPTCL</sequence>
<evidence type="ECO:0000313" key="2">
    <source>
        <dbReference type="Proteomes" id="UP001732700"/>
    </source>
</evidence>
<keyword evidence="2" id="KW-1185">Reference proteome</keyword>
<protein>
    <submittedName>
        <fullName evidence="1">Uncharacterized protein</fullName>
    </submittedName>
</protein>
<reference evidence="1" key="2">
    <citation type="submission" date="2025-09" db="UniProtKB">
        <authorList>
            <consortium name="EnsemblPlants"/>
        </authorList>
    </citation>
    <scope>IDENTIFICATION</scope>
</reference>